<dbReference type="InterPro" id="IPR001193">
    <property type="entry name" value="MBTPS2"/>
</dbReference>
<feature type="transmembrane region" description="Helical" evidence="3">
    <location>
        <begin position="459"/>
        <end position="480"/>
    </location>
</feature>
<dbReference type="SUPFAM" id="SSF111369">
    <property type="entry name" value="HlyD-like secretion proteins"/>
    <property type="match status" value="1"/>
</dbReference>
<dbReference type="GO" id="GO:0016020">
    <property type="term" value="C:membrane"/>
    <property type="evidence" value="ECO:0007669"/>
    <property type="project" value="InterPro"/>
</dbReference>
<dbReference type="PANTHER" id="PTHR13325">
    <property type="entry name" value="PROTEASE M50 MEMBRANE-BOUND TRANSCRIPTION FACTOR SITE 2 PROTEASE"/>
    <property type="match status" value="1"/>
</dbReference>
<feature type="transmembrane region" description="Helical" evidence="3">
    <location>
        <begin position="190"/>
        <end position="213"/>
    </location>
</feature>
<keyword evidence="3" id="KW-0812">Transmembrane</keyword>
<organism evidence="4 5">
    <name type="scientific">Stieleria varia</name>
    <dbReference type="NCBI Taxonomy" id="2528005"/>
    <lineage>
        <taxon>Bacteria</taxon>
        <taxon>Pseudomonadati</taxon>
        <taxon>Planctomycetota</taxon>
        <taxon>Planctomycetia</taxon>
        <taxon>Pirellulales</taxon>
        <taxon>Pirellulaceae</taxon>
        <taxon>Stieleria</taxon>
    </lineage>
</organism>
<evidence type="ECO:0000256" key="1">
    <source>
        <dbReference type="SAM" id="Coils"/>
    </source>
</evidence>
<dbReference type="EMBL" id="SJPN01000001">
    <property type="protein sequence ID" value="TWU08263.1"/>
    <property type="molecule type" value="Genomic_DNA"/>
</dbReference>
<dbReference type="GO" id="GO:0031293">
    <property type="term" value="P:membrane protein intracellular domain proteolysis"/>
    <property type="evidence" value="ECO:0007669"/>
    <property type="project" value="TreeGrafter"/>
</dbReference>
<dbReference type="Gene3D" id="2.40.50.100">
    <property type="match status" value="1"/>
</dbReference>
<evidence type="ECO:0000313" key="5">
    <source>
        <dbReference type="Proteomes" id="UP000320176"/>
    </source>
</evidence>
<proteinExistence type="predicted"/>
<keyword evidence="1" id="KW-0175">Coiled coil</keyword>
<feature type="coiled-coil region" evidence="1">
    <location>
        <begin position="563"/>
        <end position="590"/>
    </location>
</feature>
<dbReference type="GO" id="GO:0004222">
    <property type="term" value="F:metalloendopeptidase activity"/>
    <property type="evidence" value="ECO:0007669"/>
    <property type="project" value="InterPro"/>
</dbReference>
<gene>
    <name evidence="4" type="ORF">Pla52n_08450</name>
</gene>
<keyword evidence="5" id="KW-1185">Reference proteome</keyword>
<reference evidence="4 5" key="1">
    <citation type="submission" date="2019-02" db="EMBL/GenBank/DDBJ databases">
        <title>Deep-cultivation of Planctomycetes and their phenomic and genomic characterization uncovers novel biology.</title>
        <authorList>
            <person name="Wiegand S."/>
            <person name="Jogler M."/>
            <person name="Boedeker C."/>
            <person name="Pinto D."/>
            <person name="Vollmers J."/>
            <person name="Rivas-Marin E."/>
            <person name="Kohn T."/>
            <person name="Peeters S.H."/>
            <person name="Heuer A."/>
            <person name="Rast P."/>
            <person name="Oberbeckmann S."/>
            <person name="Bunk B."/>
            <person name="Jeske O."/>
            <person name="Meyerdierks A."/>
            <person name="Storesund J.E."/>
            <person name="Kallscheuer N."/>
            <person name="Luecker S."/>
            <person name="Lage O.M."/>
            <person name="Pohl T."/>
            <person name="Merkel B.J."/>
            <person name="Hornburger P."/>
            <person name="Mueller R.-W."/>
            <person name="Bruemmer F."/>
            <person name="Labrenz M."/>
            <person name="Spormann A.M."/>
            <person name="Op Den Camp H."/>
            <person name="Overmann J."/>
            <person name="Amann R."/>
            <person name="Jetten M.S.M."/>
            <person name="Mascher T."/>
            <person name="Medema M.H."/>
            <person name="Devos D.P."/>
            <person name="Kaster A.-K."/>
            <person name="Ovreas L."/>
            <person name="Rohde M."/>
            <person name="Galperin M.Y."/>
            <person name="Jogler C."/>
        </authorList>
    </citation>
    <scope>NUCLEOTIDE SEQUENCE [LARGE SCALE GENOMIC DNA]</scope>
    <source>
        <strain evidence="4 5">Pla52n</strain>
    </source>
</reference>
<sequence length="788" mass="88072">MTRYAKRQGRPPEQEIYVEYPRRSDHDQSDGLLDTVDLNQSPVRVADDVIVWPTLSQGRRVYRLEIPTLHRYYEIGSSEYVFLSLLDGSNTLAQACGLAAAQLGNEAITSEQAESMVRWLLDEQLAYLPDSGTPTRDAKTSGDVPHTKLLMGKQSALLKRFNPFWIKLPLMKQGGRGAAALQRLGGTFGWLFATIPLLFGCVLIVIAGISLWIHGLSVLQPAKTLFSPDNWFWLLVTWVLLKLIHETAHAAACHRVGGVVREMGVVLVLLAPMAYVDVSSVWRIASRRKRMLVSAAGVYVEWVIASVALMLLLSIDAPHWQWMLNNIALTAGVSTFLFNANVLMRFDGYYVLSDWVQIPNLYTQSQGELKRLVQRYAFDMPTHSGRTSGWRWWFCVFYGIAALIWKVLVCTTLIIAASTMFAGAGVVLAVLGGGMWIGQPAFRFIRFAREQWRFDRARLVRAAAAVVGCCVMTMAILLWMPIPTSVRFHGVVTYASQTIVRSGVDGFVTDVHVADRQRVRSGDLLLEIENQSLLTEISQLKLLLEENQWRRRAANDRHDPSTLGVLDAKADSLEKQIAELQAKAATLRLLAPRDGIVVARNLRSRLATFVREGDELMAIVGEGEREVTALIHQDDIHLVRAQLGKPVLVTDPGDTLYQGTLVRIEPRASHRLTHPALAATRNGPLSVEQADQEPDQEPDQRADQQAELQLSDAYFTARVTLDSRPDGVASRLDWPAEHSMDDVIGSQKALASGMRTVIHAGYRSDSLSRRLQIAIERLWYQAAQREER</sequence>
<evidence type="ECO:0000313" key="4">
    <source>
        <dbReference type="EMBL" id="TWU08263.1"/>
    </source>
</evidence>
<evidence type="ECO:0000256" key="2">
    <source>
        <dbReference type="SAM" id="MobiDB-lite"/>
    </source>
</evidence>
<dbReference type="RefSeq" id="WP_146518339.1">
    <property type="nucleotide sequence ID" value="NZ_CP151726.1"/>
</dbReference>
<dbReference type="AlphaFoldDB" id="A0A5C6B852"/>
<dbReference type="PANTHER" id="PTHR13325:SF3">
    <property type="entry name" value="MEMBRANE-BOUND TRANSCRIPTION FACTOR SITE-2 PROTEASE"/>
    <property type="match status" value="1"/>
</dbReference>
<feature type="transmembrane region" description="Helical" evidence="3">
    <location>
        <begin position="414"/>
        <end position="438"/>
    </location>
</feature>
<comment type="caution">
    <text evidence="4">The sequence shown here is derived from an EMBL/GenBank/DDBJ whole genome shotgun (WGS) entry which is preliminary data.</text>
</comment>
<keyword evidence="3" id="KW-0472">Membrane</keyword>
<dbReference type="GO" id="GO:0005737">
    <property type="term" value="C:cytoplasm"/>
    <property type="evidence" value="ECO:0007669"/>
    <property type="project" value="TreeGrafter"/>
</dbReference>
<dbReference type="Proteomes" id="UP000320176">
    <property type="component" value="Unassembled WGS sequence"/>
</dbReference>
<evidence type="ECO:0000256" key="3">
    <source>
        <dbReference type="SAM" id="Phobius"/>
    </source>
</evidence>
<feature type="transmembrane region" description="Helical" evidence="3">
    <location>
        <begin position="390"/>
        <end position="408"/>
    </location>
</feature>
<name>A0A5C6B852_9BACT</name>
<accession>A0A5C6B852</accession>
<keyword evidence="3" id="KW-1133">Transmembrane helix</keyword>
<dbReference type="OrthoDB" id="9759690at2"/>
<protein>
    <submittedName>
        <fullName evidence="4">Uncharacterized protein</fullName>
    </submittedName>
</protein>
<feature type="transmembrane region" description="Helical" evidence="3">
    <location>
        <begin position="327"/>
        <end position="344"/>
    </location>
</feature>
<feature type="transmembrane region" description="Helical" evidence="3">
    <location>
        <begin position="292"/>
        <end position="315"/>
    </location>
</feature>
<feature type="region of interest" description="Disordered" evidence="2">
    <location>
        <begin position="673"/>
        <end position="703"/>
    </location>
</feature>